<name>A0A4R3V6D0_9BURK</name>
<organism evidence="2 3">
    <name type="scientific">Paracandidimonas soli</name>
    <dbReference type="NCBI Taxonomy" id="1917182"/>
    <lineage>
        <taxon>Bacteria</taxon>
        <taxon>Pseudomonadati</taxon>
        <taxon>Pseudomonadota</taxon>
        <taxon>Betaproteobacteria</taxon>
        <taxon>Burkholderiales</taxon>
        <taxon>Alcaligenaceae</taxon>
        <taxon>Paracandidimonas</taxon>
    </lineage>
</organism>
<feature type="chain" id="PRO_5020206536" evidence="1">
    <location>
        <begin position="29"/>
        <end position="170"/>
    </location>
</feature>
<gene>
    <name evidence="2" type="ORF">EV686_104230</name>
</gene>
<reference evidence="2 3" key="1">
    <citation type="submission" date="2019-03" db="EMBL/GenBank/DDBJ databases">
        <title>Genomic Encyclopedia of Type Strains, Phase IV (KMG-IV): sequencing the most valuable type-strain genomes for metagenomic binning, comparative biology and taxonomic classification.</title>
        <authorList>
            <person name="Goeker M."/>
        </authorList>
    </citation>
    <scope>NUCLEOTIDE SEQUENCE [LARGE SCALE GENOMIC DNA]</scope>
    <source>
        <strain evidence="2 3">DSM 100048</strain>
    </source>
</reference>
<evidence type="ECO:0000313" key="3">
    <source>
        <dbReference type="Proteomes" id="UP000294692"/>
    </source>
</evidence>
<feature type="signal peptide" evidence="1">
    <location>
        <begin position="1"/>
        <end position="28"/>
    </location>
</feature>
<accession>A0A4R3V6D0</accession>
<dbReference type="PROSITE" id="PS51257">
    <property type="entry name" value="PROKAR_LIPOPROTEIN"/>
    <property type="match status" value="1"/>
</dbReference>
<keyword evidence="3" id="KW-1185">Reference proteome</keyword>
<sequence length="170" mass="18627">MRYIRHSLKKHLLAIPGVLACACAVAQAPGKASWPAVPSLLILPSEYGTLHIALNEYVHESTLQIDSRPTQPEIRGLLNITYAFQMPDAQAALVSINRGNDACPFSYRWVLLRRGSHLISPEFGSCSEKIRVSAEGETLNIETPNRVDAAKIDVYSYDGGSTISYSTIDP</sequence>
<evidence type="ECO:0000313" key="2">
    <source>
        <dbReference type="EMBL" id="TCU99131.1"/>
    </source>
</evidence>
<dbReference type="AlphaFoldDB" id="A0A4R3V6D0"/>
<evidence type="ECO:0000256" key="1">
    <source>
        <dbReference type="SAM" id="SignalP"/>
    </source>
</evidence>
<keyword evidence="1" id="KW-0732">Signal</keyword>
<comment type="caution">
    <text evidence="2">The sequence shown here is derived from an EMBL/GenBank/DDBJ whole genome shotgun (WGS) entry which is preliminary data.</text>
</comment>
<dbReference type="RefSeq" id="WP_243650840.1">
    <property type="nucleotide sequence ID" value="NZ_JBEBWM010000004.1"/>
</dbReference>
<dbReference type="EMBL" id="SMBX01000004">
    <property type="protein sequence ID" value="TCU99131.1"/>
    <property type="molecule type" value="Genomic_DNA"/>
</dbReference>
<dbReference type="Proteomes" id="UP000294692">
    <property type="component" value="Unassembled WGS sequence"/>
</dbReference>
<protein>
    <submittedName>
        <fullName evidence="2">Uncharacterized protein</fullName>
    </submittedName>
</protein>
<proteinExistence type="predicted"/>